<evidence type="ECO:0000256" key="4">
    <source>
        <dbReference type="ARBA" id="ARBA00022801"/>
    </source>
</evidence>
<keyword evidence="10" id="KW-1185">Reference proteome</keyword>
<dbReference type="GO" id="GO:0030203">
    <property type="term" value="P:glycosaminoglycan metabolic process"/>
    <property type="evidence" value="ECO:0007669"/>
    <property type="project" value="InterPro"/>
</dbReference>
<evidence type="ECO:0000256" key="3">
    <source>
        <dbReference type="ARBA" id="ARBA00022729"/>
    </source>
</evidence>
<evidence type="ECO:0000313" key="9">
    <source>
        <dbReference type="EMBL" id="EDO49809.1"/>
    </source>
</evidence>
<dbReference type="Pfam" id="PF00884">
    <property type="entry name" value="Sulfatase"/>
    <property type="match status" value="1"/>
</dbReference>
<dbReference type="eggNOG" id="KOG3731">
    <property type="taxonomic scope" value="Eukaryota"/>
</dbReference>
<dbReference type="PANTHER" id="PTHR43108">
    <property type="entry name" value="N-ACETYLGLUCOSAMINE-6-SULFATASE FAMILY MEMBER"/>
    <property type="match status" value="1"/>
</dbReference>
<dbReference type="InterPro" id="IPR024607">
    <property type="entry name" value="Sulfatase_CS"/>
</dbReference>
<dbReference type="EMBL" id="DS469508">
    <property type="protein sequence ID" value="EDO49809.1"/>
    <property type="molecule type" value="Genomic_DNA"/>
</dbReference>
<comment type="PTM">
    <text evidence="6">The conversion to 3-oxoalanine (also known as C-formylglycine, FGly), of a serine or cysteine residue in prokaryotes and of a cysteine residue in eukaryotes, is critical for catalytic activity.</text>
</comment>
<dbReference type="GO" id="GO:0005539">
    <property type="term" value="F:glycosaminoglycan binding"/>
    <property type="evidence" value="ECO:0000318"/>
    <property type="project" value="GO_Central"/>
</dbReference>
<feature type="signal peptide" evidence="7">
    <location>
        <begin position="1"/>
        <end position="30"/>
    </location>
</feature>
<protein>
    <recommendedName>
        <fullName evidence="8">Sulfatase N-terminal domain-containing protein</fullName>
    </recommendedName>
</protein>
<dbReference type="PIRSF" id="PIRSF036666">
    <property type="entry name" value="G6S"/>
    <property type="match status" value="1"/>
</dbReference>
<dbReference type="HOGENOM" id="CLU_006332_4_1_1"/>
<feature type="modified residue" description="3-oxoalanine (Cys)" evidence="6">
    <location>
        <position position="77"/>
    </location>
</feature>
<dbReference type="SUPFAM" id="SSF53649">
    <property type="entry name" value="Alkaline phosphatase-like"/>
    <property type="match status" value="1"/>
</dbReference>
<keyword evidence="4" id="KW-0378">Hydrolase</keyword>
<evidence type="ECO:0000256" key="5">
    <source>
        <dbReference type="ARBA" id="ARBA00023180"/>
    </source>
</evidence>
<feature type="domain" description="Sulfatase N-terminal" evidence="8">
    <location>
        <begin position="33"/>
        <end position="370"/>
    </location>
</feature>
<evidence type="ECO:0000256" key="7">
    <source>
        <dbReference type="SAM" id="SignalP"/>
    </source>
</evidence>
<dbReference type="Gene3D" id="3.40.720.10">
    <property type="entry name" value="Alkaline Phosphatase, subunit A"/>
    <property type="match status" value="1"/>
</dbReference>
<dbReference type="FunCoup" id="A7RFZ5">
    <property type="interactions" value="57"/>
</dbReference>
<dbReference type="OMA" id="GMRFDNC"/>
<dbReference type="Proteomes" id="UP000001593">
    <property type="component" value="Unassembled WGS sequence"/>
</dbReference>
<keyword evidence="5" id="KW-0325">Glycoprotein</keyword>
<accession>A7RFZ5</accession>
<comment type="cofactor">
    <cofactor evidence="1">
        <name>Ca(2+)</name>
        <dbReference type="ChEBI" id="CHEBI:29108"/>
    </cofactor>
</comment>
<comment type="similarity">
    <text evidence="2">Belongs to the sulfatase family.</text>
</comment>
<dbReference type="InterPro" id="IPR012251">
    <property type="entry name" value="GlcNAc_6-SO4ase"/>
</dbReference>
<name>A7RFZ5_NEMVE</name>
<evidence type="ECO:0000313" key="10">
    <source>
        <dbReference type="Proteomes" id="UP000001593"/>
    </source>
</evidence>
<dbReference type="CDD" id="cd16147">
    <property type="entry name" value="G6S"/>
    <property type="match status" value="1"/>
</dbReference>
<dbReference type="PROSITE" id="PS00149">
    <property type="entry name" value="SULFATASE_2"/>
    <property type="match status" value="1"/>
</dbReference>
<keyword evidence="3 7" id="KW-0732">Signal</keyword>
<evidence type="ECO:0000256" key="2">
    <source>
        <dbReference type="ARBA" id="ARBA00008779"/>
    </source>
</evidence>
<dbReference type="GO" id="GO:0008449">
    <property type="term" value="F:N-acetylglucosamine-6-sulfatase activity"/>
    <property type="evidence" value="ECO:0000318"/>
    <property type="project" value="GO_Central"/>
</dbReference>
<organism evidence="9 10">
    <name type="scientific">Nematostella vectensis</name>
    <name type="common">Starlet sea anemone</name>
    <dbReference type="NCBI Taxonomy" id="45351"/>
    <lineage>
        <taxon>Eukaryota</taxon>
        <taxon>Metazoa</taxon>
        <taxon>Cnidaria</taxon>
        <taxon>Anthozoa</taxon>
        <taxon>Hexacorallia</taxon>
        <taxon>Actiniaria</taxon>
        <taxon>Edwardsiidae</taxon>
        <taxon>Nematostella</taxon>
    </lineage>
</organism>
<proteinExistence type="inferred from homology"/>
<dbReference type="PROSITE" id="PS00523">
    <property type="entry name" value="SULFATASE_1"/>
    <property type="match status" value="1"/>
</dbReference>
<dbReference type="PANTHER" id="PTHR43108:SF8">
    <property type="entry name" value="SD21168P"/>
    <property type="match status" value="1"/>
</dbReference>
<evidence type="ECO:0000256" key="6">
    <source>
        <dbReference type="PIRSR" id="PIRSR036666-50"/>
    </source>
</evidence>
<evidence type="ECO:0000256" key="1">
    <source>
        <dbReference type="ARBA" id="ARBA00001913"/>
    </source>
</evidence>
<dbReference type="InParanoid" id="A7RFZ5"/>
<sequence length="506" mass="56225">MAAALILLLRHKILLLVAAAVFSVLGDAEGTQSNIVLVLTDDQDQVLGSMAPLVKTRKLIQEQGVSFDNMFVASPLCCPSRASILTGMYVHNHKTLNNSVNGNCASKNWQQGPEKQTFNTYLKELGYKTYYAGKYLNKYGMSATGGTQYVPPGWDSWLGLVGNSKYYNYTVSVNGKAEKHGGDYKEDYFTDVITRSAVSFLEEQSSSKQPFFIMLATPACHGPFTPAPQYNNSFNKTTAPRTQSYNKPGGKSKHWLLRSTPSPMSASSVAYSDDVFRNRWRTLLSVDDLVEQVVVTLDKHKHLSNTYIIFTSDNGYHHGQFSLPIDKRQLYEFDIRVPLLVRGPGIPSNKSLTNPVVSIDLAPTVIELAGGKAPSSMDGRSLLPLLVRCTKPVEWRSDFLVEHLGEGHGSIDGCPALDPGMADCTPNCVCEDSWNNTYSCVRTLTTSRDFMFCEFRDSEAFVEFYDLNKDPAQLNNMVETADHKELLAQQKRLETLTFCSGDSCRK</sequence>
<reference evidence="9 10" key="1">
    <citation type="journal article" date="2007" name="Science">
        <title>Sea anemone genome reveals ancestral eumetazoan gene repertoire and genomic organization.</title>
        <authorList>
            <person name="Putnam N.H."/>
            <person name="Srivastava M."/>
            <person name="Hellsten U."/>
            <person name="Dirks B."/>
            <person name="Chapman J."/>
            <person name="Salamov A."/>
            <person name="Terry A."/>
            <person name="Shapiro H."/>
            <person name="Lindquist E."/>
            <person name="Kapitonov V.V."/>
            <person name="Jurka J."/>
            <person name="Genikhovich G."/>
            <person name="Grigoriev I.V."/>
            <person name="Lucas S.M."/>
            <person name="Steele R.E."/>
            <person name="Finnerty J.R."/>
            <person name="Technau U."/>
            <person name="Martindale M.Q."/>
            <person name="Rokhsar D.S."/>
        </authorList>
    </citation>
    <scope>NUCLEOTIDE SEQUENCE [LARGE SCALE GENOMIC DNA]</scope>
    <source>
        <strain evidence="10">CH2 X CH6</strain>
    </source>
</reference>
<gene>
    <name evidence="9" type="ORF">NEMVEDRAFT_v1g80221</name>
</gene>
<dbReference type="AlphaFoldDB" id="A7RFZ5"/>
<feature type="chain" id="PRO_5002714393" description="Sulfatase N-terminal domain-containing protein" evidence="7">
    <location>
        <begin position="31"/>
        <end position="506"/>
    </location>
</feature>
<evidence type="ECO:0000259" key="8">
    <source>
        <dbReference type="Pfam" id="PF00884"/>
    </source>
</evidence>
<dbReference type="STRING" id="45351.A7RFZ5"/>
<dbReference type="InterPro" id="IPR017850">
    <property type="entry name" value="Alkaline_phosphatase_core_sf"/>
</dbReference>
<dbReference type="InterPro" id="IPR000917">
    <property type="entry name" value="Sulfatase_N"/>
</dbReference>
<dbReference type="PhylomeDB" id="A7RFZ5"/>